<dbReference type="GeneID" id="25796972"/>
<dbReference type="AlphaFoldDB" id="G9MPY0"/>
<dbReference type="InParanoid" id="G9MPY0"/>
<comment type="caution">
    <text evidence="2">The sequence shown here is derived from an EMBL/GenBank/DDBJ whole genome shotgun (WGS) entry which is preliminary data.</text>
</comment>
<organism evidence="2 3">
    <name type="scientific">Hypocrea virens (strain Gv29-8 / FGSC 10586)</name>
    <name type="common">Gliocladium virens</name>
    <name type="synonym">Trichoderma virens</name>
    <dbReference type="NCBI Taxonomy" id="413071"/>
    <lineage>
        <taxon>Eukaryota</taxon>
        <taxon>Fungi</taxon>
        <taxon>Dikarya</taxon>
        <taxon>Ascomycota</taxon>
        <taxon>Pezizomycotina</taxon>
        <taxon>Sordariomycetes</taxon>
        <taxon>Hypocreomycetidae</taxon>
        <taxon>Hypocreales</taxon>
        <taxon>Hypocreaceae</taxon>
        <taxon>Trichoderma</taxon>
    </lineage>
</organism>
<gene>
    <name evidence="2" type="ORF">TRIVIDRAFT_67575</name>
</gene>
<dbReference type="HOGENOM" id="CLU_1722628_0_0_1"/>
<feature type="region of interest" description="Disordered" evidence="1">
    <location>
        <begin position="123"/>
        <end position="152"/>
    </location>
</feature>
<protein>
    <submittedName>
        <fullName evidence="2">Uncharacterized protein</fullName>
    </submittedName>
</protein>
<dbReference type="Proteomes" id="UP000007115">
    <property type="component" value="Unassembled WGS sequence"/>
</dbReference>
<reference evidence="2 3" key="1">
    <citation type="journal article" date="2011" name="Genome Biol.">
        <title>Comparative genome sequence analysis underscores mycoparasitism as the ancestral life style of Trichoderma.</title>
        <authorList>
            <person name="Kubicek C.P."/>
            <person name="Herrera-Estrella A."/>
            <person name="Seidl-Seiboth V."/>
            <person name="Martinez D.A."/>
            <person name="Druzhinina I.S."/>
            <person name="Thon M."/>
            <person name="Zeilinger S."/>
            <person name="Casas-Flores S."/>
            <person name="Horwitz B.A."/>
            <person name="Mukherjee P.K."/>
            <person name="Mukherjee M."/>
            <person name="Kredics L."/>
            <person name="Alcaraz L.D."/>
            <person name="Aerts A."/>
            <person name="Antal Z."/>
            <person name="Atanasova L."/>
            <person name="Cervantes-Badillo M.G."/>
            <person name="Challacombe J."/>
            <person name="Chertkov O."/>
            <person name="McCluskey K."/>
            <person name="Coulpier F."/>
            <person name="Deshpande N."/>
            <person name="von Doehren H."/>
            <person name="Ebbole D.J."/>
            <person name="Esquivel-Naranjo E.U."/>
            <person name="Fekete E."/>
            <person name="Flipphi M."/>
            <person name="Glaser F."/>
            <person name="Gomez-Rodriguez E.Y."/>
            <person name="Gruber S."/>
            <person name="Han C."/>
            <person name="Henrissat B."/>
            <person name="Hermosa R."/>
            <person name="Hernandez-Onate M."/>
            <person name="Karaffa L."/>
            <person name="Kosti I."/>
            <person name="Le Crom S."/>
            <person name="Lindquist E."/>
            <person name="Lucas S."/>
            <person name="Luebeck M."/>
            <person name="Luebeck P.S."/>
            <person name="Margeot A."/>
            <person name="Metz B."/>
            <person name="Misra M."/>
            <person name="Nevalainen H."/>
            <person name="Omann M."/>
            <person name="Packer N."/>
            <person name="Perrone G."/>
            <person name="Uresti-Rivera E.E."/>
            <person name="Salamov A."/>
            <person name="Schmoll M."/>
            <person name="Seiboth B."/>
            <person name="Shapiro H."/>
            <person name="Sukno S."/>
            <person name="Tamayo-Ramos J.A."/>
            <person name="Tisch D."/>
            <person name="Wiest A."/>
            <person name="Wilkinson H.H."/>
            <person name="Zhang M."/>
            <person name="Coutinho P.M."/>
            <person name="Kenerley C.M."/>
            <person name="Monte E."/>
            <person name="Baker S.E."/>
            <person name="Grigoriev I.V."/>
        </authorList>
    </citation>
    <scope>NUCLEOTIDE SEQUENCE [LARGE SCALE GENOMIC DNA]</scope>
    <source>
        <strain evidence="3">Gv29-8 / FGSC 10586</strain>
    </source>
</reference>
<dbReference type="RefSeq" id="XP_013958131.1">
    <property type="nucleotide sequence ID" value="XM_014102656.1"/>
</dbReference>
<proteinExistence type="predicted"/>
<dbReference type="EMBL" id="ABDF02000005">
    <property type="protein sequence ID" value="EHK23930.1"/>
    <property type="molecule type" value="Genomic_DNA"/>
</dbReference>
<sequence length="152" mass="16930">MYQTGMHRENPTDLQACPRHAAAWIHFTTRTYEGVEKMQMHVWSKYRCIPFSHVEATARAGRRETAACLAIRRPRRRRYRLMDVSPARLLQCAAPSVGTSTARVYTVFAITIWPLLSGQHPSASCPSHRGRTRSLGPTAGSESAVIGPKGTP</sequence>
<accession>G9MPY0</accession>
<keyword evidence="3" id="KW-1185">Reference proteome</keyword>
<evidence type="ECO:0000256" key="1">
    <source>
        <dbReference type="SAM" id="MobiDB-lite"/>
    </source>
</evidence>
<evidence type="ECO:0000313" key="3">
    <source>
        <dbReference type="Proteomes" id="UP000007115"/>
    </source>
</evidence>
<evidence type="ECO:0000313" key="2">
    <source>
        <dbReference type="EMBL" id="EHK23930.1"/>
    </source>
</evidence>
<dbReference type="VEuPathDB" id="FungiDB:TRIVIDRAFT_67575"/>
<name>G9MPY0_HYPVG</name>